<dbReference type="PRINTS" id="PR00080">
    <property type="entry name" value="SDRFAMILY"/>
</dbReference>
<dbReference type="PROSITE" id="PS00061">
    <property type="entry name" value="ADH_SHORT"/>
    <property type="match status" value="1"/>
</dbReference>
<dbReference type="FunFam" id="3.40.50.720:FF:000084">
    <property type="entry name" value="Short-chain dehydrogenase reductase"/>
    <property type="match status" value="1"/>
</dbReference>
<dbReference type="InterPro" id="IPR020904">
    <property type="entry name" value="Sc_DH/Rdtase_CS"/>
</dbReference>
<evidence type="ECO:0000313" key="4">
    <source>
        <dbReference type="EMBL" id="EKG16121.1"/>
    </source>
</evidence>
<proteinExistence type="inferred from homology"/>
<dbReference type="Pfam" id="PF13561">
    <property type="entry name" value="adh_short_C2"/>
    <property type="match status" value="1"/>
</dbReference>
<dbReference type="EMBL" id="AHHD01000285">
    <property type="protein sequence ID" value="EKG16121.1"/>
    <property type="molecule type" value="Genomic_DNA"/>
</dbReference>
<evidence type="ECO:0000256" key="3">
    <source>
        <dbReference type="ARBA" id="ARBA00023002"/>
    </source>
</evidence>
<keyword evidence="3" id="KW-0560">Oxidoreductase</keyword>
<dbReference type="InterPro" id="IPR036291">
    <property type="entry name" value="NAD(P)-bd_dom_sf"/>
</dbReference>
<dbReference type="Proteomes" id="UP000007129">
    <property type="component" value="Unassembled WGS sequence"/>
</dbReference>
<dbReference type="PANTHER" id="PTHR43180:SF63">
    <property type="entry name" value="DEHYDROGENASE_REDUCTASE FAMILY PROTEIN, PUTATIVE (AFU_ORTHOLOGUE AFUA_6G03520)-RELATED"/>
    <property type="match status" value="1"/>
</dbReference>
<keyword evidence="2" id="KW-0521">NADP</keyword>
<comment type="similarity">
    <text evidence="1">Belongs to the short-chain dehydrogenases/reductases (SDR) family.</text>
</comment>
<dbReference type="AlphaFoldDB" id="K2R1N2"/>
<accession>K2R1N2</accession>
<organism evidence="4 5">
    <name type="scientific">Macrophomina phaseolina (strain MS6)</name>
    <name type="common">Charcoal rot fungus</name>
    <dbReference type="NCBI Taxonomy" id="1126212"/>
    <lineage>
        <taxon>Eukaryota</taxon>
        <taxon>Fungi</taxon>
        <taxon>Dikarya</taxon>
        <taxon>Ascomycota</taxon>
        <taxon>Pezizomycotina</taxon>
        <taxon>Dothideomycetes</taxon>
        <taxon>Dothideomycetes incertae sedis</taxon>
        <taxon>Botryosphaeriales</taxon>
        <taxon>Botryosphaeriaceae</taxon>
        <taxon>Macrophomina</taxon>
    </lineage>
</organism>
<dbReference type="PRINTS" id="PR00081">
    <property type="entry name" value="GDHRDH"/>
</dbReference>
<dbReference type="SUPFAM" id="SSF51735">
    <property type="entry name" value="NAD(P)-binding Rossmann-fold domains"/>
    <property type="match status" value="1"/>
</dbReference>
<dbReference type="STRING" id="1126212.K2R1N2"/>
<dbReference type="GO" id="GO:0016491">
    <property type="term" value="F:oxidoreductase activity"/>
    <property type="evidence" value="ECO:0007669"/>
    <property type="project" value="UniProtKB-KW"/>
</dbReference>
<evidence type="ECO:0000256" key="2">
    <source>
        <dbReference type="ARBA" id="ARBA00022857"/>
    </source>
</evidence>
<protein>
    <submittedName>
        <fullName evidence="4">Short-chain dehydrogenase/reductase SDR</fullName>
    </submittedName>
</protein>
<dbReference type="OrthoDB" id="417891at2759"/>
<dbReference type="CDD" id="cd05233">
    <property type="entry name" value="SDR_c"/>
    <property type="match status" value="1"/>
</dbReference>
<name>K2R1N2_MACPH</name>
<dbReference type="Gene3D" id="3.40.50.720">
    <property type="entry name" value="NAD(P)-binding Rossmann-like Domain"/>
    <property type="match status" value="1"/>
</dbReference>
<reference evidence="4 5" key="1">
    <citation type="journal article" date="2012" name="BMC Genomics">
        <title>Tools to kill: Genome of one of the most destructive plant pathogenic fungi Macrophomina phaseolina.</title>
        <authorList>
            <person name="Islam M.S."/>
            <person name="Haque M.S."/>
            <person name="Islam M.M."/>
            <person name="Emdad E.M."/>
            <person name="Halim A."/>
            <person name="Hossen Q.M.M."/>
            <person name="Hossain M.Z."/>
            <person name="Ahmed B."/>
            <person name="Rahim S."/>
            <person name="Rahman M.S."/>
            <person name="Alam M.M."/>
            <person name="Hou S."/>
            <person name="Wan X."/>
            <person name="Saito J.A."/>
            <person name="Alam M."/>
        </authorList>
    </citation>
    <scope>NUCLEOTIDE SEQUENCE [LARGE SCALE GENOMIC DNA]</scope>
    <source>
        <strain evidence="4 5">MS6</strain>
    </source>
</reference>
<dbReference type="PANTHER" id="PTHR43180">
    <property type="entry name" value="3-OXOACYL-(ACYL-CARRIER-PROTEIN) REDUCTASE (AFU_ORTHOLOGUE AFUA_6G11210)"/>
    <property type="match status" value="1"/>
</dbReference>
<sequence length="304" mass="32656">MSDLFRLDGKNVVITGAGGSIGTQMSILFAKAGSNLVLSDVSAPALEALQRDMVINGPYSGRLLYQKCDVTREDDVASLVQLFDKWGGVDVMLNNAGILHAEDGDAIGATQHAWEATFDVNVKGTWFGCKHAVLSMKNHGRARGSIINMASIAGLMGSATAQLAYTASKGAIIALTRELAIVHARDSIRFNALCPGPLNTPMMQDYLGTDADRRLRREIHLPQGRFGEPIEVAYAAMFLASDASSFINAQELVVDGGLTKVGFPFTAIRTLSRSEAYLHRYTTQAYVTPEGPSAHSTIPNFMSS</sequence>
<evidence type="ECO:0000313" key="5">
    <source>
        <dbReference type="Proteomes" id="UP000007129"/>
    </source>
</evidence>
<dbReference type="InterPro" id="IPR002347">
    <property type="entry name" value="SDR_fam"/>
</dbReference>
<dbReference type="eggNOG" id="KOG0725">
    <property type="taxonomic scope" value="Eukaryota"/>
</dbReference>
<comment type="caution">
    <text evidence="4">The sequence shown here is derived from an EMBL/GenBank/DDBJ whole genome shotgun (WGS) entry which is preliminary data.</text>
</comment>
<dbReference type="HOGENOM" id="CLU_010194_1_0_1"/>
<dbReference type="InParanoid" id="K2R1N2"/>
<evidence type="ECO:0000256" key="1">
    <source>
        <dbReference type="ARBA" id="ARBA00006484"/>
    </source>
</evidence>
<dbReference type="VEuPathDB" id="FungiDB:MPH_06687"/>
<gene>
    <name evidence="4" type="ORF">MPH_06687</name>
</gene>